<keyword evidence="1" id="KW-0732">Signal</keyword>
<sequence>MIKGSRTILAVIALSISGISSAYAEEQRYISIRNTDSVWVPGGICSLQFRLDNGGSGQGFNKLAVTMRVKDNKGDILEEGIMDVEPFGDSDATRSQNAYLETTCNDDASSVEVVKATEMINGKEFSLPLSVFDTQYYKPLTVTVNK</sequence>
<feature type="chain" id="PRO_5016177960" evidence="1">
    <location>
        <begin position="25"/>
        <end position="146"/>
    </location>
</feature>
<dbReference type="OrthoDB" id="6454095at2"/>
<evidence type="ECO:0000313" key="3">
    <source>
        <dbReference type="Proteomes" id="UP000245981"/>
    </source>
</evidence>
<dbReference type="Pfam" id="PF18673">
    <property type="entry name" value="IrmA"/>
    <property type="match status" value="1"/>
</dbReference>
<dbReference type="Proteomes" id="UP000245981">
    <property type="component" value="Unassembled WGS sequence"/>
</dbReference>
<dbReference type="InterPro" id="IPR040755">
    <property type="entry name" value="IrmA"/>
</dbReference>
<accession>A0A2V2BFF9</accession>
<comment type="caution">
    <text evidence="2">The sequence shown here is derived from an EMBL/GenBank/DDBJ whole genome shotgun (WGS) entry which is preliminary data.</text>
</comment>
<dbReference type="EMBL" id="QGHF01000006">
    <property type="protein sequence ID" value="PWK96173.1"/>
    <property type="molecule type" value="Genomic_DNA"/>
</dbReference>
<organism evidence="2 3">
    <name type="scientific">Pantoea allii</name>
    <dbReference type="NCBI Taxonomy" id="574096"/>
    <lineage>
        <taxon>Bacteria</taxon>
        <taxon>Pseudomonadati</taxon>
        <taxon>Pseudomonadota</taxon>
        <taxon>Gammaproteobacteria</taxon>
        <taxon>Enterobacterales</taxon>
        <taxon>Erwiniaceae</taxon>
        <taxon>Pantoea</taxon>
    </lineage>
</organism>
<evidence type="ECO:0000313" key="2">
    <source>
        <dbReference type="EMBL" id="PWK96173.1"/>
    </source>
</evidence>
<gene>
    <name evidence="2" type="ORF">C7431_10694</name>
</gene>
<proteinExistence type="predicted"/>
<evidence type="ECO:0000256" key="1">
    <source>
        <dbReference type="SAM" id="SignalP"/>
    </source>
</evidence>
<feature type="signal peptide" evidence="1">
    <location>
        <begin position="1"/>
        <end position="24"/>
    </location>
</feature>
<dbReference type="AlphaFoldDB" id="A0A2V2BFF9"/>
<reference evidence="2 3" key="1">
    <citation type="submission" date="2018-05" db="EMBL/GenBank/DDBJ databases">
        <title>Genomic Encyclopedia of Type Strains, Phase IV (KMG-V): Genome sequencing to study the core and pangenomes of soil and plant-associated prokaryotes.</title>
        <authorList>
            <person name="Whitman W."/>
        </authorList>
    </citation>
    <scope>NUCLEOTIDE SEQUENCE [LARGE SCALE GENOMIC DNA]</scope>
    <source>
        <strain evidence="2 3">PNA 200-10</strain>
    </source>
</reference>
<protein>
    <submittedName>
        <fullName evidence="2">Uncharacterized protein</fullName>
    </submittedName>
</protein>
<name>A0A2V2BFF9_9GAMM</name>